<evidence type="ECO:0000313" key="2">
    <source>
        <dbReference type="EMBL" id="OCR24116.1"/>
    </source>
</evidence>
<evidence type="ECO:0000313" key="3">
    <source>
        <dbReference type="Proteomes" id="UP000093104"/>
    </source>
</evidence>
<organism evidence="2 3">
    <name type="scientific">Pseudomonas syringae</name>
    <dbReference type="NCBI Taxonomy" id="317"/>
    <lineage>
        <taxon>Bacteria</taxon>
        <taxon>Pseudomonadati</taxon>
        <taxon>Pseudomonadota</taxon>
        <taxon>Gammaproteobacteria</taxon>
        <taxon>Pseudomonadales</taxon>
        <taxon>Pseudomonadaceae</taxon>
        <taxon>Pseudomonas</taxon>
    </lineage>
</organism>
<gene>
    <name evidence="2" type="ORF">AFK24_15230</name>
</gene>
<evidence type="ECO:0000256" key="1">
    <source>
        <dbReference type="SAM" id="SignalP"/>
    </source>
</evidence>
<sequence>MSAVKNKHTWLCSALIFSALGLMQPMPHAEDAPRPAIKPNAAATVDPWAWSGGVHEHDHEYACSDFSVMVGLRHKGDEEESTYYRCASVHQFQQLKTSDAEWQKMDDESSHTYNCPTDKVMTGREHVGDENEPTSYQCSTVIDAWGNAMRVVVDSEWTNAGLAHETDFECPANKVIASRKHIGDEEEPTYFKCASLW</sequence>
<reference evidence="2 3" key="1">
    <citation type="submission" date="2015-07" db="EMBL/GenBank/DDBJ databases">
        <title>Draft genome sequence of a diazotrophic, plant growth-promoting rhizobacterium of the Pseudomonas syringae complex.</title>
        <authorList>
            <person name="Patten C.L."/>
            <person name="Jeong H."/>
        </authorList>
    </citation>
    <scope>NUCLEOTIDE SEQUENCE [LARGE SCALE GENOMIC DNA]</scope>
    <source>
        <strain evidence="2 3">GR12-2</strain>
    </source>
</reference>
<accession>A0A1C7Z504</accession>
<dbReference type="EMBL" id="LGSI01000049">
    <property type="protein sequence ID" value="OCR24116.1"/>
    <property type="molecule type" value="Genomic_DNA"/>
</dbReference>
<dbReference type="OrthoDB" id="3699462at2"/>
<keyword evidence="1" id="KW-0732">Signal</keyword>
<feature type="chain" id="PRO_5008892134" description="Secreted protein" evidence="1">
    <location>
        <begin position="30"/>
        <end position="197"/>
    </location>
</feature>
<name>A0A1C7Z504_PSESX</name>
<feature type="signal peptide" evidence="1">
    <location>
        <begin position="1"/>
        <end position="29"/>
    </location>
</feature>
<dbReference type="RefSeq" id="WP_065833993.1">
    <property type="nucleotide sequence ID" value="NZ_LGSI01000049.1"/>
</dbReference>
<dbReference type="AlphaFoldDB" id="A0A1C7Z504"/>
<comment type="caution">
    <text evidence="2">The sequence shown here is derived from an EMBL/GenBank/DDBJ whole genome shotgun (WGS) entry which is preliminary data.</text>
</comment>
<protein>
    <recommendedName>
        <fullName evidence="4">Secreted protein</fullName>
    </recommendedName>
</protein>
<proteinExistence type="predicted"/>
<dbReference type="Proteomes" id="UP000093104">
    <property type="component" value="Unassembled WGS sequence"/>
</dbReference>
<evidence type="ECO:0008006" key="4">
    <source>
        <dbReference type="Google" id="ProtNLM"/>
    </source>
</evidence>